<dbReference type="InterPro" id="IPR036291">
    <property type="entry name" value="NAD(P)-bd_dom_sf"/>
</dbReference>
<organism evidence="1 2">
    <name type="scientific">Microlunatus parietis</name>
    <dbReference type="NCBI Taxonomy" id="682979"/>
    <lineage>
        <taxon>Bacteria</taxon>
        <taxon>Bacillati</taxon>
        <taxon>Actinomycetota</taxon>
        <taxon>Actinomycetes</taxon>
        <taxon>Propionibacteriales</taxon>
        <taxon>Propionibacteriaceae</taxon>
        <taxon>Microlunatus</taxon>
    </lineage>
</organism>
<dbReference type="Pfam" id="PF00106">
    <property type="entry name" value="adh_short"/>
    <property type="match status" value="1"/>
</dbReference>
<dbReference type="PRINTS" id="PR00081">
    <property type="entry name" value="GDHRDH"/>
</dbReference>
<dbReference type="AlphaFoldDB" id="A0A7Y9LCU9"/>
<dbReference type="InterPro" id="IPR002347">
    <property type="entry name" value="SDR_fam"/>
</dbReference>
<reference evidence="1 2" key="1">
    <citation type="submission" date="2020-07" db="EMBL/GenBank/DDBJ databases">
        <title>Sequencing the genomes of 1000 actinobacteria strains.</title>
        <authorList>
            <person name="Klenk H.-P."/>
        </authorList>
    </citation>
    <scope>NUCLEOTIDE SEQUENCE [LARGE SCALE GENOMIC DNA]</scope>
    <source>
        <strain evidence="1 2">DSM 22083</strain>
    </source>
</reference>
<comment type="caution">
    <text evidence="1">The sequence shown here is derived from an EMBL/GenBank/DDBJ whole genome shotgun (WGS) entry which is preliminary data.</text>
</comment>
<dbReference type="NCBIfam" id="NF006159">
    <property type="entry name" value="PRK08303.1"/>
    <property type="match status" value="1"/>
</dbReference>
<protein>
    <submittedName>
        <fullName evidence="1">NAD(P)-dependent dehydrogenase (Short-subunit alcohol dehydrogenase family)</fullName>
    </submittedName>
</protein>
<evidence type="ECO:0000313" key="2">
    <source>
        <dbReference type="Proteomes" id="UP000569914"/>
    </source>
</evidence>
<dbReference type="SUPFAM" id="SSF51735">
    <property type="entry name" value="NAD(P)-binding Rossmann-fold domains"/>
    <property type="match status" value="1"/>
</dbReference>
<accession>A0A7Y9LCU9</accession>
<dbReference type="PANTHER" id="PTHR44147">
    <property type="entry name" value="DEHYDROGENASE/REDUCTASE SDR FAMILY MEMBER 1"/>
    <property type="match status" value="1"/>
</dbReference>
<dbReference type="Proteomes" id="UP000569914">
    <property type="component" value="Unassembled WGS sequence"/>
</dbReference>
<dbReference type="EMBL" id="JACCBU010000001">
    <property type="protein sequence ID" value="NYE71296.1"/>
    <property type="molecule type" value="Genomic_DNA"/>
</dbReference>
<dbReference type="PANTHER" id="PTHR44147:SF2">
    <property type="entry name" value="DEHYDROGENASE_REDUCTASE SDR FAMILY MEMBER 1"/>
    <property type="match status" value="1"/>
</dbReference>
<name>A0A7Y9LCU9_9ACTN</name>
<proteinExistence type="predicted"/>
<evidence type="ECO:0000313" key="1">
    <source>
        <dbReference type="EMBL" id="NYE71296.1"/>
    </source>
</evidence>
<dbReference type="RefSeq" id="WP_179751339.1">
    <property type="nucleotide sequence ID" value="NZ_JACCBU010000001.1"/>
</dbReference>
<gene>
    <name evidence="1" type="ORF">BKA15_002625</name>
</gene>
<sequence>MDSRLSGQVALVTGATRGAGRGIAVELGAAGATVYCTGRSSRGTPSPMGRPETIEETADLVTAAGGTGIAVRVDHTRLEEVADLFDRIDQEQDGRLDVLVNDIWGGDPLLGPFGSPFWEQDLPTGLEILHNAVDTHIIASWHAAPRMVARGRGLMVEITDGQPENYHDHLFYDLPKKTAMRLALAYAAELGPHGITGVAISPGWLRSEAMLERHGVTEDNWQDWYWDDQDHRPARWLASQTPRYTGRGVVALAADPDPSRWNGRAVKTEDLAGAYGFTDLNGTQPGHGRLAWDLLGSLRPNREDYAL</sequence>
<keyword evidence="2" id="KW-1185">Reference proteome</keyword>
<dbReference type="Gene3D" id="3.40.50.720">
    <property type="entry name" value="NAD(P)-binding Rossmann-like Domain"/>
    <property type="match status" value="1"/>
</dbReference>